<evidence type="ECO:0000313" key="5">
    <source>
        <dbReference type="EMBL" id="MEV5509422.1"/>
    </source>
</evidence>
<dbReference type="EMBL" id="JBFAUK010000021">
    <property type="protein sequence ID" value="MEV5509422.1"/>
    <property type="molecule type" value="Genomic_DNA"/>
</dbReference>
<feature type="domain" description="FAD-binding" evidence="4">
    <location>
        <begin position="5"/>
        <end position="339"/>
    </location>
</feature>
<evidence type="ECO:0000313" key="6">
    <source>
        <dbReference type="Proteomes" id="UP001552594"/>
    </source>
</evidence>
<comment type="cofactor">
    <cofactor evidence="1">
        <name>FAD</name>
        <dbReference type="ChEBI" id="CHEBI:57692"/>
    </cofactor>
</comment>
<dbReference type="Gene3D" id="3.30.70.2450">
    <property type="match status" value="1"/>
</dbReference>
<name>A0ABV3K2N7_STRON</name>
<comment type="caution">
    <text evidence="5">The sequence shown here is derived from an EMBL/GenBank/DDBJ whole genome shotgun (WGS) entry which is preliminary data.</text>
</comment>
<dbReference type="GO" id="GO:0004497">
    <property type="term" value="F:monooxygenase activity"/>
    <property type="evidence" value="ECO:0007669"/>
    <property type="project" value="UniProtKB-KW"/>
</dbReference>
<evidence type="ECO:0000256" key="3">
    <source>
        <dbReference type="ARBA" id="ARBA00022827"/>
    </source>
</evidence>
<keyword evidence="3" id="KW-0274">FAD</keyword>
<keyword evidence="5" id="KW-0560">Oxidoreductase</keyword>
<reference evidence="5 6" key="1">
    <citation type="submission" date="2024-06" db="EMBL/GenBank/DDBJ databases">
        <title>The Natural Products Discovery Center: Release of the First 8490 Sequenced Strains for Exploring Actinobacteria Biosynthetic Diversity.</title>
        <authorList>
            <person name="Kalkreuter E."/>
            <person name="Kautsar S.A."/>
            <person name="Yang D."/>
            <person name="Bader C.D."/>
            <person name="Teijaro C.N."/>
            <person name="Fluegel L."/>
            <person name="Davis C.M."/>
            <person name="Simpson J.R."/>
            <person name="Lauterbach L."/>
            <person name="Steele A.D."/>
            <person name="Gui C."/>
            <person name="Meng S."/>
            <person name="Li G."/>
            <person name="Viehrig K."/>
            <person name="Ye F."/>
            <person name="Su P."/>
            <person name="Kiefer A.F."/>
            <person name="Nichols A."/>
            <person name="Cepeda A.J."/>
            <person name="Yan W."/>
            <person name="Fan B."/>
            <person name="Jiang Y."/>
            <person name="Adhikari A."/>
            <person name="Zheng C.-J."/>
            <person name="Schuster L."/>
            <person name="Cowan T.M."/>
            <person name="Smanski M.J."/>
            <person name="Chevrette M.G."/>
            <person name="De Carvalho L.P.S."/>
            <person name="Shen B."/>
        </authorList>
    </citation>
    <scope>NUCLEOTIDE SEQUENCE [LARGE SCALE GENOMIC DNA]</scope>
    <source>
        <strain evidence="5 6">NPDC052347</strain>
    </source>
</reference>
<dbReference type="Gene3D" id="3.50.50.60">
    <property type="entry name" value="FAD/NAD(P)-binding domain"/>
    <property type="match status" value="1"/>
</dbReference>
<dbReference type="PANTHER" id="PTHR43004:SF19">
    <property type="entry name" value="BINDING MONOOXYGENASE, PUTATIVE (JCVI)-RELATED"/>
    <property type="match status" value="1"/>
</dbReference>
<dbReference type="PRINTS" id="PR00420">
    <property type="entry name" value="RNGMNOXGNASE"/>
</dbReference>
<sequence length="485" mass="51552">MTSPTVLIVGAGPTGLTLACTLARAGVSVRIIDKSPSFHRTSRAKGPNQRSREILADLGVGEELAAAGSTRMVLRKYRDGSALHDADVNAGLPADPGVPYPTGLCIPQWKVEEILRARLAAQGIRVELGCELAGLAQDGERVTVTLTDGRRLTAAYAVGCDGGHSAVRKALGVSFEGSSAEEVMWCGDVEADGLDRGYWHQWIDEDGAVLLWPIPGTTSWQLQSSLERDAGGRPLPPSLAGFQRLFDRHARVPGVRLASPTWLSTYRVSARMAGRFRMGRVFLAGDAAHVQPIAGGLGMNTGIQDAFNLGWKLALVARGRAGEALLDTYDEERRPVAAWTLKLTGERLRVSLEGTRTAGVGTEIVLTEDTTTLRVGYGWSSLAWGGTGAGERAPDAPCGDARLYEVFAGGHFTLLGFGAASEPVLAEVAALFPELVRTRRADAARAAYGVEGDALVLVRPDHHIALHTGVERGAEIIDRLSGLGR</sequence>
<dbReference type="Proteomes" id="UP001552594">
    <property type="component" value="Unassembled WGS sequence"/>
</dbReference>
<dbReference type="Pfam" id="PF21274">
    <property type="entry name" value="Rng_hyd_C"/>
    <property type="match status" value="1"/>
</dbReference>
<dbReference type="PANTHER" id="PTHR43004">
    <property type="entry name" value="TRK SYSTEM POTASSIUM UPTAKE PROTEIN"/>
    <property type="match status" value="1"/>
</dbReference>
<evidence type="ECO:0000259" key="4">
    <source>
        <dbReference type="Pfam" id="PF01494"/>
    </source>
</evidence>
<keyword evidence="5" id="KW-0503">Monooxygenase</keyword>
<accession>A0ABV3K2N7</accession>
<organism evidence="5 6">
    <name type="scientific">Streptomyces orinoci</name>
    <name type="common">Streptoverticillium orinoci</name>
    <dbReference type="NCBI Taxonomy" id="67339"/>
    <lineage>
        <taxon>Bacteria</taxon>
        <taxon>Bacillati</taxon>
        <taxon>Actinomycetota</taxon>
        <taxon>Actinomycetes</taxon>
        <taxon>Kitasatosporales</taxon>
        <taxon>Streptomycetaceae</taxon>
        <taxon>Streptomyces</taxon>
    </lineage>
</organism>
<gene>
    <name evidence="5" type="ORF">AB0L16_23815</name>
</gene>
<proteinExistence type="predicted"/>
<dbReference type="Pfam" id="PF01494">
    <property type="entry name" value="FAD_binding_3"/>
    <property type="match status" value="1"/>
</dbReference>
<evidence type="ECO:0000256" key="1">
    <source>
        <dbReference type="ARBA" id="ARBA00001974"/>
    </source>
</evidence>
<keyword evidence="2" id="KW-0285">Flavoprotein</keyword>
<dbReference type="SUPFAM" id="SSF51905">
    <property type="entry name" value="FAD/NAD(P)-binding domain"/>
    <property type="match status" value="1"/>
</dbReference>
<dbReference type="NCBIfam" id="NF004832">
    <property type="entry name" value="PRK06184.1"/>
    <property type="match status" value="1"/>
</dbReference>
<keyword evidence="6" id="KW-1185">Reference proteome</keyword>
<dbReference type="Gene3D" id="3.40.30.120">
    <property type="match status" value="1"/>
</dbReference>
<dbReference type="InterPro" id="IPR050641">
    <property type="entry name" value="RIFMO-like"/>
</dbReference>
<dbReference type="InterPro" id="IPR002938">
    <property type="entry name" value="FAD-bd"/>
</dbReference>
<evidence type="ECO:0000256" key="2">
    <source>
        <dbReference type="ARBA" id="ARBA00022630"/>
    </source>
</evidence>
<dbReference type="RefSeq" id="WP_109278020.1">
    <property type="nucleotide sequence ID" value="NZ_JBFAUK010000021.1"/>
</dbReference>
<dbReference type="InterPro" id="IPR036188">
    <property type="entry name" value="FAD/NAD-bd_sf"/>
</dbReference>
<protein>
    <submittedName>
        <fullName evidence="5">FAD-dependent monooxygenase</fullName>
    </submittedName>
</protein>